<dbReference type="GO" id="GO:0043007">
    <property type="term" value="P:maintenance of rDNA"/>
    <property type="evidence" value="ECO:0007669"/>
    <property type="project" value="TreeGrafter"/>
</dbReference>
<evidence type="ECO:0000256" key="6">
    <source>
        <dbReference type="SAM" id="Phobius"/>
    </source>
</evidence>
<evidence type="ECO:0000256" key="4">
    <source>
        <dbReference type="ARBA" id="ARBA00023136"/>
    </source>
</evidence>
<gene>
    <name evidence="7" type="ORF">JMJ35_005834</name>
</gene>
<evidence type="ECO:0008006" key="9">
    <source>
        <dbReference type="Google" id="ProtNLM"/>
    </source>
</evidence>
<comment type="subcellular location">
    <subcellularLocation>
        <location evidence="1">Endomembrane system</location>
        <topology evidence="1">Multi-pass membrane protein</topology>
    </subcellularLocation>
</comment>
<comment type="caution">
    <text evidence="7">The sequence shown here is derived from an EMBL/GenBank/DDBJ whole genome shotgun (WGS) entry which is preliminary data.</text>
</comment>
<feature type="transmembrane region" description="Helical" evidence="6">
    <location>
        <begin position="44"/>
        <end position="61"/>
    </location>
</feature>
<evidence type="ECO:0000256" key="3">
    <source>
        <dbReference type="ARBA" id="ARBA00022989"/>
    </source>
</evidence>
<feature type="transmembrane region" description="Helical" evidence="6">
    <location>
        <begin position="211"/>
        <end position="230"/>
    </location>
</feature>
<keyword evidence="8" id="KW-1185">Reference proteome</keyword>
<dbReference type="PANTHER" id="PTHR28293:SF1">
    <property type="entry name" value="NUCLEAR RIM PROTEIN 1"/>
    <property type="match status" value="1"/>
</dbReference>
<organism evidence="7 8">
    <name type="scientific">Cladonia borealis</name>
    <dbReference type="NCBI Taxonomy" id="184061"/>
    <lineage>
        <taxon>Eukaryota</taxon>
        <taxon>Fungi</taxon>
        <taxon>Dikarya</taxon>
        <taxon>Ascomycota</taxon>
        <taxon>Pezizomycotina</taxon>
        <taxon>Lecanoromycetes</taxon>
        <taxon>OSLEUM clade</taxon>
        <taxon>Lecanoromycetidae</taxon>
        <taxon>Lecanorales</taxon>
        <taxon>Lecanorineae</taxon>
        <taxon>Cladoniaceae</taxon>
        <taxon>Cladonia</taxon>
    </lineage>
</organism>
<dbReference type="GO" id="GO:0007096">
    <property type="term" value="P:regulation of exit from mitosis"/>
    <property type="evidence" value="ECO:0007669"/>
    <property type="project" value="TreeGrafter"/>
</dbReference>
<dbReference type="InterPro" id="IPR018819">
    <property type="entry name" value="Nur1/Mug154"/>
</dbReference>
<reference evidence="7" key="1">
    <citation type="submission" date="2023-03" db="EMBL/GenBank/DDBJ databases">
        <title>Complete genome of Cladonia borealis.</title>
        <authorList>
            <person name="Park H."/>
        </authorList>
    </citation>
    <scope>NUCLEOTIDE SEQUENCE</scope>
    <source>
        <strain evidence="7">ANT050790</strain>
    </source>
</reference>
<evidence type="ECO:0000256" key="2">
    <source>
        <dbReference type="ARBA" id="ARBA00022692"/>
    </source>
</evidence>
<evidence type="ECO:0000256" key="5">
    <source>
        <dbReference type="SAM" id="MobiDB-lite"/>
    </source>
</evidence>
<protein>
    <recommendedName>
        <fullName evidence="9">Meiotically up-regulated gene 154 protein</fullName>
    </recommendedName>
</protein>
<keyword evidence="2 6" id="KW-0812">Transmembrane</keyword>
<evidence type="ECO:0000256" key="1">
    <source>
        <dbReference type="ARBA" id="ARBA00004127"/>
    </source>
</evidence>
<dbReference type="Proteomes" id="UP001166286">
    <property type="component" value="Unassembled WGS sequence"/>
</dbReference>
<evidence type="ECO:0000313" key="7">
    <source>
        <dbReference type="EMBL" id="KAK0511261.1"/>
    </source>
</evidence>
<dbReference type="EMBL" id="JAFEKC020000013">
    <property type="protein sequence ID" value="KAK0511261.1"/>
    <property type="molecule type" value="Genomic_DNA"/>
</dbReference>
<keyword evidence="3 6" id="KW-1133">Transmembrane helix</keyword>
<accession>A0AA39QZG6</accession>
<dbReference type="AlphaFoldDB" id="A0AA39QZG6"/>
<dbReference type="PANTHER" id="PTHR28293">
    <property type="entry name" value="NUCLEAR RIM PROTEIN 1"/>
    <property type="match status" value="1"/>
</dbReference>
<feature type="transmembrane region" description="Helical" evidence="6">
    <location>
        <begin position="180"/>
        <end position="199"/>
    </location>
</feature>
<feature type="region of interest" description="Disordered" evidence="5">
    <location>
        <begin position="271"/>
        <end position="290"/>
    </location>
</feature>
<evidence type="ECO:0000313" key="8">
    <source>
        <dbReference type="Proteomes" id="UP001166286"/>
    </source>
</evidence>
<keyword evidence="4 6" id="KW-0472">Membrane</keyword>
<sequence>MAPRLVRRRPLAERIKAYLNPLDILLWLSEELDSSDLDQWKKEWATPIGILLNFVFLIARANSGSSTRRSGDDVFGEDIGYTGWLAWFAAFVVHLLSLLSCLNAAYTFYRRRHYRLFESAVDAVPSTPSAHRVRVDSSPISSSPLRFLSNMLAGETVESRAHPDATRDVWEIGVWDPTPFSLRIFCLFSPGHILVYWLFLPTAISNPRPSTTVITTIILEALLSAQLLLLQTSFSQQSKDASVIHKEVMNEYDTKYVHPRTQPLMRDVGTQFSQPKSSRHGLPRHEDEDESVDVYPPAFIINRGFHTRPNPNYAKHVDPEGGTWAATPSRGISTGMAAPVQTPAHLRDLSSPIRPQTALRQPQFRASGAGDGGNLGVYSHANSPLRKSASTNFVGPYGQREASLSPQKREGSPLKRSSLVPMPNGQPLNHLQGRPGRRESGRF</sequence>
<name>A0AA39QZG6_9LECA</name>
<proteinExistence type="predicted"/>
<feature type="region of interest" description="Disordered" evidence="5">
    <location>
        <begin position="364"/>
        <end position="443"/>
    </location>
</feature>
<feature type="transmembrane region" description="Helical" evidence="6">
    <location>
        <begin position="81"/>
        <end position="106"/>
    </location>
</feature>
<dbReference type="Pfam" id="PF10332">
    <property type="entry name" value="DUF2418"/>
    <property type="match status" value="1"/>
</dbReference>
<dbReference type="GO" id="GO:0012505">
    <property type="term" value="C:endomembrane system"/>
    <property type="evidence" value="ECO:0007669"/>
    <property type="project" value="UniProtKB-SubCell"/>
</dbReference>